<feature type="region of interest" description="Disordered" evidence="1">
    <location>
        <begin position="480"/>
        <end position="503"/>
    </location>
</feature>
<keyword evidence="3" id="KW-1185">Reference proteome</keyword>
<dbReference type="EMBL" id="EQ999978">
    <property type="protein sequence ID" value="OAT01770.1"/>
    <property type="molecule type" value="Genomic_DNA"/>
</dbReference>
<name>A0ABX2VX80_AJEDR</name>
<accession>A0ABX2VX80</accession>
<organism evidence="2 3">
    <name type="scientific">Ajellomyces dermatitidis (strain ER-3 / ATCC MYA-2586)</name>
    <name type="common">Blastomyces dermatitidis</name>
    <dbReference type="NCBI Taxonomy" id="559297"/>
    <lineage>
        <taxon>Eukaryota</taxon>
        <taxon>Fungi</taxon>
        <taxon>Dikarya</taxon>
        <taxon>Ascomycota</taxon>
        <taxon>Pezizomycotina</taxon>
        <taxon>Eurotiomycetes</taxon>
        <taxon>Eurotiomycetidae</taxon>
        <taxon>Onygenales</taxon>
        <taxon>Ajellomycetaceae</taxon>
        <taxon>Blastomyces</taxon>
    </lineage>
</organism>
<dbReference type="RefSeq" id="XP_045281496.1">
    <property type="nucleotide sequence ID" value="XM_045421727.1"/>
</dbReference>
<feature type="compositionally biased region" description="Low complexity" evidence="1">
    <location>
        <begin position="43"/>
        <end position="52"/>
    </location>
</feature>
<reference evidence="2" key="1">
    <citation type="submission" date="2009-02" db="EMBL/GenBank/DDBJ databases">
        <title>The Genome Sequence of Blastomyces dermatitidis strain ER-3.</title>
        <authorList>
            <consortium name="The Broad Institute Genome Sequencing Platform"/>
            <consortium name="Broad Institute Microbial Sequencing Center."/>
            <person name="Champion M."/>
            <person name="Cuomo C."/>
            <person name="Ma L.-J."/>
            <person name="Henn M.R."/>
            <person name="Klein B."/>
            <person name="Goldman B."/>
            <person name="Young S."/>
            <person name="Kodira C.D."/>
            <person name="Zeng Q."/>
            <person name="Koehrsen M."/>
            <person name="Alvarado L."/>
            <person name="Berlin A.M."/>
            <person name="Heiman D.I."/>
            <person name="Hepburn T.A."/>
            <person name="Saif S."/>
            <person name="Shea T.D."/>
            <person name="Shenoy N."/>
            <person name="Sykes S."/>
            <person name="Galagan J."/>
            <person name="Nusbaum C."/>
            <person name="Birren B."/>
        </authorList>
    </citation>
    <scope>NUCLEOTIDE SEQUENCE</scope>
    <source>
        <strain evidence="2">ER-3</strain>
    </source>
</reference>
<dbReference type="EMBL" id="EQ999978">
    <property type="protein sequence ID" value="OAT01769.1"/>
    <property type="molecule type" value="Genomic_DNA"/>
</dbReference>
<evidence type="ECO:0000313" key="2">
    <source>
        <dbReference type="EMBL" id="OAT01769.1"/>
    </source>
</evidence>
<proteinExistence type="predicted"/>
<evidence type="ECO:0000313" key="3">
    <source>
        <dbReference type="Proteomes" id="UP000002039"/>
    </source>
</evidence>
<feature type="compositionally biased region" description="Basic residues" evidence="1">
    <location>
        <begin position="8"/>
        <end position="19"/>
    </location>
</feature>
<feature type="compositionally biased region" description="Basic and acidic residues" evidence="1">
    <location>
        <begin position="67"/>
        <end position="79"/>
    </location>
</feature>
<dbReference type="RefSeq" id="XP_045281497.1">
    <property type="nucleotide sequence ID" value="XM_045421728.1"/>
</dbReference>
<feature type="region of interest" description="Disordered" evidence="1">
    <location>
        <begin position="33"/>
        <end position="94"/>
    </location>
</feature>
<dbReference type="GeneID" id="69027950"/>
<reference evidence="3" key="2">
    <citation type="journal article" date="2015" name="PLoS Genet.">
        <title>The dynamic genome and transcriptome of the human fungal pathogen Blastomyces and close relative Emmonsia.</title>
        <authorList>
            <person name="Munoz J.F."/>
            <person name="Gauthier G.M."/>
            <person name="Desjardins C.A."/>
            <person name="Gallo J.E."/>
            <person name="Holder J."/>
            <person name="Sullivan T.D."/>
            <person name="Marty A.J."/>
            <person name="Carmen J.C."/>
            <person name="Chen Z."/>
            <person name="Ding L."/>
            <person name="Gujja S."/>
            <person name="Magrini V."/>
            <person name="Misas E."/>
            <person name="Mitreva M."/>
            <person name="Priest M."/>
            <person name="Saif S."/>
            <person name="Whiston E.A."/>
            <person name="Young S."/>
            <person name="Zeng Q."/>
            <person name="Goldman W.E."/>
            <person name="Mardis E.R."/>
            <person name="Taylor J.W."/>
            <person name="McEwen J.G."/>
            <person name="Clay O.K."/>
            <person name="Klein B.S."/>
            <person name="Cuomo C.A."/>
        </authorList>
    </citation>
    <scope>NUCLEOTIDE SEQUENCE [LARGE SCALE GENOMIC DNA]</scope>
    <source>
        <strain evidence="3">ER-3 / ATCC MYA-2586</strain>
    </source>
</reference>
<feature type="region of interest" description="Disordered" evidence="1">
    <location>
        <begin position="280"/>
        <end position="332"/>
    </location>
</feature>
<feature type="compositionally biased region" description="Polar residues" evidence="1">
    <location>
        <begin position="320"/>
        <end position="332"/>
    </location>
</feature>
<dbReference type="Proteomes" id="UP000002039">
    <property type="component" value="Unassembled WGS sequence"/>
</dbReference>
<feature type="region of interest" description="Disordered" evidence="1">
    <location>
        <begin position="345"/>
        <end position="380"/>
    </location>
</feature>
<evidence type="ECO:0000256" key="1">
    <source>
        <dbReference type="SAM" id="MobiDB-lite"/>
    </source>
</evidence>
<feature type="compositionally biased region" description="Polar residues" evidence="1">
    <location>
        <begin position="354"/>
        <end position="366"/>
    </location>
</feature>
<sequence length="754" mass="84444">MNWTGGRLQRHSYKSHRSLKVTQKQYFAKARLKAQKSLHQGPSSSSARSSWSQNLPTTQLSHQQTRKKTDSHEECERRVNQTIPSDRSSKRSLETGESQYFEELRRKLLKRQDWASLSIARPLRTSTFPRRDRHTINIAKRQHRRPQKMKDRITFHEDYVDADIAIGEVIDLPRGYIDQNGLDAVLPGFPNMKRGDIYDEMRQSPSTIGSNSPSDLEYLRLEEGFETDLETTRMANSRNIDPGERSYRANVLWEIPDHREGPEAESSAVFGEGASKWFSSSNCRNRNSSIPPRSMDIQHHNTTLDSPNDELQPDYWSVAGSESPNPSQDQSESMLLDIEEMDGFMSSGMDLRNNDISNRPGTTHSNGNKDEKRYGGEHRSPLVLNNQRESVTLTRSTANRSPSTMVSPRNLNIAEGVALRPQRYPGEGSAGAVNRVNPAPTSTNDPPLPPAAMQAMYYMHPERFPDNSLRYLVPNPYAAHELPTGPNASSTSDPDISDDQPVLGFRRRETRSIVSHSAMEQNMSASLELQDYSSSPYRGKSIEQHPSTQAEIHDQEQCYPRQQETLDVDNVARPEIPVPTSEAIDNINALAGLDDGGDHLWKSFMVWPTSQEPSNHYTLLPPVRVEGSDLDAADGPAYPNSLTEPNNESNEAVSHVEGTEAMTVCDSADLSEARGSDSLGCEISSQNAVVSTTHDSSVSAQDTNVSEFNGTLNETPIFQETDKDDAISDVQPAETEGIRTANHRFMWSNQRQHQ</sequence>
<feature type="region of interest" description="Disordered" evidence="1">
    <location>
        <begin position="427"/>
        <end position="447"/>
    </location>
</feature>
<feature type="compositionally biased region" description="Low complexity" evidence="1">
    <location>
        <begin position="280"/>
        <end position="294"/>
    </location>
</feature>
<feature type="compositionally biased region" description="Basic and acidic residues" evidence="1">
    <location>
        <begin position="367"/>
        <end position="380"/>
    </location>
</feature>
<gene>
    <name evidence="2" type="ORF">BDCG_06007</name>
</gene>
<protein>
    <submittedName>
        <fullName evidence="2">Uncharacterized protein</fullName>
    </submittedName>
</protein>
<feature type="region of interest" description="Disordered" evidence="1">
    <location>
        <begin position="1"/>
        <end position="20"/>
    </location>
</feature>
<feature type="compositionally biased region" description="Polar residues" evidence="1">
    <location>
        <begin position="53"/>
        <end position="63"/>
    </location>
</feature>